<dbReference type="GO" id="GO:0070006">
    <property type="term" value="F:metalloaminopeptidase activity"/>
    <property type="evidence" value="ECO:0007669"/>
    <property type="project" value="InterPro"/>
</dbReference>
<dbReference type="SUPFAM" id="SSF52949">
    <property type="entry name" value="Macro domain-like"/>
    <property type="match status" value="1"/>
</dbReference>
<dbReference type="EMBL" id="LSSL01000453">
    <property type="protein sequence ID" value="OLY84562.1"/>
    <property type="molecule type" value="Genomic_DNA"/>
</dbReference>
<evidence type="ECO:0000256" key="1">
    <source>
        <dbReference type="ARBA" id="ARBA00000135"/>
    </source>
</evidence>
<dbReference type="SUPFAM" id="SSF53187">
    <property type="entry name" value="Zn-dependent exopeptidases"/>
    <property type="match status" value="1"/>
</dbReference>
<evidence type="ECO:0000256" key="4">
    <source>
        <dbReference type="ARBA" id="ARBA00022438"/>
    </source>
</evidence>
<organism evidence="8 9">
    <name type="scientific">Smittium mucronatum</name>
    <dbReference type="NCBI Taxonomy" id="133383"/>
    <lineage>
        <taxon>Eukaryota</taxon>
        <taxon>Fungi</taxon>
        <taxon>Fungi incertae sedis</taxon>
        <taxon>Zoopagomycota</taxon>
        <taxon>Kickxellomycotina</taxon>
        <taxon>Harpellomycetes</taxon>
        <taxon>Harpellales</taxon>
        <taxon>Legeriomycetaceae</taxon>
        <taxon>Smittium</taxon>
    </lineage>
</organism>
<dbReference type="Gene3D" id="3.40.630.10">
    <property type="entry name" value="Zn peptidases"/>
    <property type="match status" value="1"/>
</dbReference>
<dbReference type="STRING" id="133383.A0A1R0H5S7"/>
<comment type="similarity">
    <text evidence="3">Belongs to the peptidase M17 family.</text>
</comment>
<evidence type="ECO:0000313" key="8">
    <source>
        <dbReference type="EMBL" id="OLY84562.1"/>
    </source>
</evidence>
<dbReference type="GO" id="GO:0005737">
    <property type="term" value="C:cytoplasm"/>
    <property type="evidence" value="ECO:0007669"/>
    <property type="project" value="InterPro"/>
</dbReference>
<dbReference type="CDD" id="cd00433">
    <property type="entry name" value="Peptidase_M17"/>
    <property type="match status" value="1"/>
</dbReference>
<dbReference type="GO" id="GO:0006508">
    <property type="term" value="P:proteolysis"/>
    <property type="evidence" value="ECO:0007669"/>
    <property type="project" value="UniProtKB-KW"/>
</dbReference>
<keyword evidence="5" id="KW-0645">Protease</keyword>
<dbReference type="GO" id="GO:0030145">
    <property type="term" value="F:manganese ion binding"/>
    <property type="evidence" value="ECO:0007669"/>
    <property type="project" value="InterPro"/>
</dbReference>
<dbReference type="PANTHER" id="PTHR11963:SF23">
    <property type="entry name" value="CYTOSOL AMINOPEPTIDASE"/>
    <property type="match status" value="1"/>
</dbReference>
<accession>A0A1R0H5S7</accession>
<comment type="caution">
    <text evidence="8">The sequence shown here is derived from an EMBL/GenBank/DDBJ whole genome shotgun (WGS) entry which is preliminary data.</text>
</comment>
<evidence type="ECO:0000256" key="2">
    <source>
        <dbReference type="ARBA" id="ARBA00001585"/>
    </source>
</evidence>
<dbReference type="PRINTS" id="PR00481">
    <property type="entry name" value="LAMNOPPTDASE"/>
</dbReference>
<dbReference type="InterPro" id="IPR000819">
    <property type="entry name" value="Peptidase_M17_C"/>
</dbReference>
<protein>
    <submittedName>
        <fullName evidence="8">Cytosol aminopeptidase</fullName>
    </submittedName>
</protein>
<dbReference type="Gene3D" id="3.40.220.10">
    <property type="entry name" value="Leucine Aminopeptidase, subunit E, domain 1"/>
    <property type="match status" value="1"/>
</dbReference>
<evidence type="ECO:0000256" key="3">
    <source>
        <dbReference type="ARBA" id="ARBA00009528"/>
    </source>
</evidence>
<dbReference type="InterPro" id="IPR043472">
    <property type="entry name" value="Macro_dom-like"/>
</dbReference>
<proteinExistence type="inferred from homology"/>
<dbReference type="InterPro" id="IPR011356">
    <property type="entry name" value="Leucine_aapep/pepB"/>
</dbReference>
<comment type="catalytic activity">
    <reaction evidence="1">
        <text>Release of an N-terminal amino acid, Xaa-|-Yaa-, in which Xaa is preferably Leu, but may be other amino acids including Pro although not Arg or Lys, and Yaa may be Pro. Amino acid amides and methyl esters are also readily hydrolyzed, but rates on arylamides are exceedingly low.</text>
        <dbReference type="EC" id="3.4.11.1"/>
    </reaction>
</comment>
<evidence type="ECO:0000313" key="9">
    <source>
        <dbReference type="Proteomes" id="UP000187455"/>
    </source>
</evidence>
<evidence type="ECO:0000256" key="5">
    <source>
        <dbReference type="ARBA" id="ARBA00022670"/>
    </source>
</evidence>
<comment type="catalytic activity">
    <reaction evidence="2">
        <text>Release of N-terminal proline from a peptide.</text>
        <dbReference type="EC" id="3.4.11.5"/>
    </reaction>
</comment>
<dbReference type="Pfam" id="PF02789">
    <property type="entry name" value="Peptidase_M17_N"/>
    <property type="match status" value="1"/>
</dbReference>
<dbReference type="HAMAP" id="MF_00181">
    <property type="entry name" value="Cytosol_peptidase_M17"/>
    <property type="match status" value="1"/>
</dbReference>
<dbReference type="PROSITE" id="PS00631">
    <property type="entry name" value="CYTOSOL_AP"/>
    <property type="match status" value="1"/>
</dbReference>
<keyword evidence="9" id="KW-1185">Reference proteome</keyword>
<dbReference type="OrthoDB" id="412814at2759"/>
<sequence length="506" mass="53782">MSGSQPSGLVIGIYTDFQLSCNISESSGISVAVSIDIVNQFKAHGLKGKVNDSFVYLQFSVSGQVNSLIAVVGFGDKSCSANEASENVRSAIGTGVRCLEERKVSDIKVDVSINPRAAAEGAFLGSYKFDSLCTEKALSLTITPFRLDSNAPVSHPEFKEWNEGKICAESQNFVRDLTTTPANLMTPTIFAESVVKELESIKNVTVNVYDQDWIETNKMGLFLSVAQGSAQPPKFVEIIYNGLGSSSLAPSVALVGKGITFDSGGVSIKPSKGMDLMKGDMGGGASVVGAMRGIALLKAPINAVCVVPLSENMINGRATKPGDVFTAMNGKTVEILNTDAEGRLVLADALTYVIDTYKPKTVIDVATLTGAMVVSLSEVFSGVFTDSDELWNSINDAGNSTGDLVWRMPLHPYYLKNMESRIADIANITTSGFGGGSSAAAMFLSEFLGTTNKQDSEKEPKFKWAHMDIAGSSETSSNSGHQVRGMSGRPTRTLIEFLESVSSTPL</sequence>
<keyword evidence="6" id="KW-0378">Hydrolase</keyword>
<dbReference type="InterPro" id="IPR023042">
    <property type="entry name" value="Peptidase_M17_leu_NH2_pept"/>
</dbReference>
<dbReference type="InterPro" id="IPR008283">
    <property type="entry name" value="Peptidase_M17_N"/>
</dbReference>
<reference evidence="8 9" key="1">
    <citation type="journal article" date="2016" name="Mol. Biol. Evol.">
        <title>Genome-Wide Survey of Gut Fungi (Harpellales) Reveals the First Horizontally Transferred Ubiquitin Gene from a Mosquito Host.</title>
        <authorList>
            <person name="Wang Y."/>
            <person name="White M.M."/>
            <person name="Kvist S."/>
            <person name="Moncalvo J.M."/>
        </authorList>
    </citation>
    <scope>NUCLEOTIDE SEQUENCE [LARGE SCALE GENOMIC DNA]</scope>
    <source>
        <strain evidence="8 9">ALG-7-W6</strain>
    </source>
</reference>
<gene>
    <name evidence="8" type="ORF">AYI68_g1270</name>
</gene>
<dbReference type="AlphaFoldDB" id="A0A1R0H5S7"/>
<dbReference type="Pfam" id="PF00883">
    <property type="entry name" value="Peptidase_M17"/>
    <property type="match status" value="1"/>
</dbReference>
<name>A0A1R0H5S7_9FUNG</name>
<dbReference type="Proteomes" id="UP000187455">
    <property type="component" value="Unassembled WGS sequence"/>
</dbReference>
<evidence type="ECO:0000259" key="7">
    <source>
        <dbReference type="PROSITE" id="PS00631"/>
    </source>
</evidence>
<dbReference type="PANTHER" id="PTHR11963">
    <property type="entry name" value="LEUCINE AMINOPEPTIDASE-RELATED"/>
    <property type="match status" value="1"/>
</dbReference>
<keyword evidence="4 8" id="KW-0031">Aminopeptidase</keyword>
<feature type="domain" description="Cytosol aminopeptidase" evidence="7">
    <location>
        <begin position="337"/>
        <end position="344"/>
    </location>
</feature>
<evidence type="ECO:0000256" key="6">
    <source>
        <dbReference type="ARBA" id="ARBA00022801"/>
    </source>
</evidence>